<evidence type="ECO:0000313" key="1">
    <source>
        <dbReference type="EMBL" id="RKH67864.1"/>
    </source>
</evidence>
<accession>A0A3A8QXL4</accession>
<comment type="caution">
    <text evidence="1">The sequence shown here is derived from an EMBL/GenBank/DDBJ whole genome shotgun (WGS) entry which is preliminary data.</text>
</comment>
<evidence type="ECO:0008006" key="3">
    <source>
        <dbReference type="Google" id="ProtNLM"/>
    </source>
</evidence>
<name>A0A3A8QXL4_9BACT</name>
<gene>
    <name evidence="1" type="ORF">D7X96_18675</name>
</gene>
<dbReference type="Proteomes" id="UP000282656">
    <property type="component" value="Unassembled WGS sequence"/>
</dbReference>
<reference evidence="2" key="1">
    <citation type="submission" date="2018-09" db="EMBL/GenBank/DDBJ databases">
        <authorList>
            <person name="Livingstone P.G."/>
            <person name="Whitworth D.E."/>
        </authorList>
    </citation>
    <scope>NUCLEOTIDE SEQUENCE [LARGE SCALE GENOMIC DNA]</scope>
    <source>
        <strain evidence="2">AB047A</strain>
    </source>
</reference>
<protein>
    <recommendedName>
        <fullName evidence="3">WD40 repeat domain-containing protein</fullName>
    </recommendedName>
</protein>
<keyword evidence="2" id="KW-1185">Reference proteome</keyword>
<proteinExistence type="predicted"/>
<sequence length="509" mass="54448">MDSGELAAVQARMETAWGTREVQQVLPPGRTPGTRLDKEPRPDLLTDVAGTLYFVVQEEDQRIALWKSDGTDSGTVVVKAFGPTNAILGGLRIGGMTPLGSRLFFHLYEPWLGWELWVSDGTAEGTRPVVDLNPGSEGSNLFNFEELNGALSFFRHAPYSQSGTTQLWRSDGTAAGTVQLLDFGRITGGPGAVLPASGLRVFFTDDFEETVRLWRTDGTAAGTFQLKDFGIPGRYQGTITWTQRLGESMVFTLQDTVNGTRLWRTDGTAEGTRLLKRLDASANVELWPPQVVDGTVVFTFTDEGPSLEVWKTDGTEAGTVRLDAFGRDGRLVGVAGGFATVLTRTDDGHSKLWRLPLSGGAKEGIAVLPNPYADDPKAVPGLRNAVTVGGRVYFARTLGATVQTPRDVDLWVTDGTAAGTRWLSSGLTRPDVFHSPLMALGSGGLLFSAKGNVWVTDGTLQGTHALESLSAGKTPAEAAAFTRAGDDIFFRALPGAPGFSLWAIPASAP</sequence>
<dbReference type="EMBL" id="RAWM01000046">
    <property type="protein sequence ID" value="RKH67864.1"/>
    <property type="molecule type" value="Genomic_DNA"/>
</dbReference>
<evidence type="ECO:0000313" key="2">
    <source>
        <dbReference type="Proteomes" id="UP000282656"/>
    </source>
</evidence>
<dbReference type="SUPFAM" id="SSF101908">
    <property type="entry name" value="Putative isomerase YbhE"/>
    <property type="match status" value="1"/>
</dbReference>
<organism evidence="1 2">
    <name type="scientific">Corallococcus interemptor</name>
    <dbReference type="NCBI Taxonomy" id="2316720"/>
    <lineage>
        <taxon>Bacteria</taxon>
        <taxon>Pseudomonadati</taxon>
        <taxon>Myxococcota</taxon>
        <taxon>Myxococcia</taxon>
        <taxon>Myxococcales</taxon>
        <taxon>Cystobacterineae</taxon>
        <taxon>Myxococcaceae</taxon>
        <taxon>Corallococcus</taxon>
    </lineage>
</organism>
<dbReference type="AlphaFoldDB" id="A0A3A8QXL4"/>